<keyword evidence="3" id="KW-1185">Reference proteome</keyword>
<dbReference type="RefSeq" id="XP_009228437.1">
    <property type="nucleotide sequence ID" value="XM_009230173.1"/>
</dbReference>
<dbReference type="VEuPathDB" id="FungiDB:GGTG_12276"/>
<protein>
    <submittedName>
        <fullName evidence="1 2">Uncharacterized protein</fullName>
    </submittedName>
</protein>
<dbReference type="EMBL" id="GL385402">
    <property type="protein sequence ID" value="EJT70103.1"/>
    <property type="molecule type" value="Genomic_DNA"/>
</dbReference>
<evidence type="ECO:0000313" key="1">
    <source>
        <dbReference type="EMBL" id="EJT70103.1"/>
    </source>
</evidence>
<sequence length="79" mass="8756">MDAAGRLYWDVLVTGWPCFMAGSLPRGYRARCSVLITPHLPLSAHRFPTTFSLKDGGSGGYRKEANKPRRSCLVSTWLA</sequence>
<evidence type="ECO:0000313" key="2">
    <source>
        <dbReference type="EnsemblFungi" id="EJT70103"/>
    </source>
</evidence>
<gene>
    <name evidence="2" type="primary">20352734</name>
    <name evidence="1" type="ORF">GGTG_12276</name>
</gene>
<organism evidence="1">
    <name type="scientific">Gaeumannomyces tritici (strain R3-111a-1)</name>
    <name type="common">Wheat and barley take-all root rot fungus</name>
    <name type="synonym">Gaeumannomyces graminis var. tritici</name>
    <dbReference type="NCBI Taxonomy" id="644352"/>
    <lineage>
        <taxon>Eukaryota</taxon>
        <taxon>Fungi</taxon>
        <taxon>Dikarya</taxon>
        <taxon>Ascomycota</taxon>
        <taxon>Pezizomycotina</taxon>
        <taxon>Sordariomycetes</taxon>
        <taxon>Sordariomycetidae</taxon>
        <taxon>Magnaporthales</taxon>
        <taxon>Magnaporthaceae</taxon>
        <taxon>Gaeumannomyces</taxon>
    </lineage>
</organism>
<reference evidence="3" key="1">
    <citation type="submission" date="2010-07" db="EMBL/GenBank/DDBJ databases">
        <title>The genome sequence of Gaeumannomyces graminis var. tritici strain R3-111a-1.</title>
        <authorList>
            <consortium name="The Broad Institute Genome Sequencing Platform"/>
            <person name="Ma L.-J."/>
            <person name="Dead R."/>
            <person name="Young S."/>
            <person name="Zeng Q."/>
            <person name="Koehrsen M."/>
            <person name="Alvarado L."/>
            <person name="Berlin A."/>
            <person name="Chapman S.B."/>
            <person name="Chen Z."/>
            <person name="Freedman E."/>
            <person name="Gellesch M."/>
            <person name="Goldberg J."/>
            <person name="Griggs A."/>
            <person name="Gujja S."/>
            <person name="Heilman E.R."/>
            <person name="Heiman D."/>
            <person name="Hepburn T."/>
            <person name="Howarth C."/>
            <person name="Jen D."/>
            <person name="Larson L."/>
            <person name="Mehta T."/>
            <person name="Neiman D."/>
            <person name="Pearson M."/>
            <person name="Roberts A."/>
            <person name="Saif S."/>
            <person name="Shea T."/>
            <person name="Shenoy N."/>
            <person name="Sisk P."/>
            <person name="Stolte C."/>
            <person name="Sykes S."/>
            <person name="Walk T."/>
            <person name="White J."/>
            <person name="Yandava C."/>
            <person name="Haas B."/>
            <person name="Nusbaum C."/>
            <person name="Birren B."/>
        </authorList>
    </citation>
    <scope>NUCLEOTIDE SEQUENCE [LARGE SCALE GENOMIC DNA]</scope>
    <source>
        <strain evidence="3">R3-111a-1</strain>
    </source>
</reference>
<dbReference type="EnsemblFungi" id="EJT70103">
    <property type="protein sequence ID" value="EJT70103"/>
    <property type="gene ID" value="GGTG_12276"/>
</dbReference>
<dbReference type="HOGENOM" id="CLU_2606187_0_0_1"/>
<reference evidence="2" key="4">
    <citation type="journal article" date="2015" name="G3 (Bethesda)">
        <title>Genome sequences of three phytopathogenic species of the Magnaporthaceae family of fungi.</title>
        <authorList>
            <person name="Okagaki L.H."/>
            <person name="Nunes C.C."/>
            <person name="Sailsbery J."/>
            <person name="Clay B."/>
            <person name="Brown D."/>
            <person name="John T."/>
            <person name="Oh Y."/>
            <person name="Young N."/>
            <person name="Fitzgerald M."/>
            <person name="Haas B.J."/>
            <person name="Zeng Q."/>
            <person name="Young S."/>
            <person name="Adiconis X."/>
            <person name="Fan L."/>
            <person name="Levin J.Z."/>
            <person name="Mitchell T.K."/>
            <person name="Okubara P.A."/>
            <person name="Farman M.L."/>
            <person name="Kohn L.M."/>
            <person name="Birren B."/>
            <person name="Ma L.-J."/>
            <person name="Dean R.A."/>
        </authorList>
    </citation>
    <scope>NUCLEOTIDE SEQUENCE</scope>
    <source>
        <strain evidence="2">R3-111a-1</strain>
    </source>
</reference>
<reference evidence="1" key="2">
    <citation type="submission" date="2010-07" db="EMBL/GenBank/DDBJ databases">
        <authorList>
            <consortium name="The Broad Institute Genome Sequencing Platform"/>
            <consortium name="Broad Institute Genome Sequencing Center for Infectious Disease"/>
            <person name="Ma L.-J."/>
            <person name="Dead R."/>
            <person name="Young S."/>
            <person name="Zeng Q."/>
            <person name="Koehrsen M."/>
            <person name="Alvarado L."/>
            <person name="Berlin A."/>
            <person name="Chapman S.B."/>
            <person name="Chen Z."/>
            <person name="Freedman E."/>
            <person name="Gellesch M."/>
            <person name="Goldberg J."/>
            <person name="Griggs A."/>
            <person name="Gujja S."/>
            <person name="Heilman E.R."/>
            <person name="Heiman D."/>
            <person name="Hepburn T."/>
            <person name="Howarth C."/>
            <person name="Jen D."/>
            <person name="Larson L."/>
            <person name="Mehta T."/>
            <person name="Neiman D."/>
            <person name="Pearson M."/>
            <person name="Roberts A."/>
            <person name="Saif S."/>
            <person name="Shea T."/>
            <person name="Shenoy N."/>
            <person name="Sisk P."/>
            <person name="Stolte C."/>
            <person name="Sykes S."/>
            <person name="Walk T."/>
            <person name="White J."/>
            <person name="Yandava C."/>
            <person name="Haas B."/>
            <person name="Nusbaum C."/>
            <person name="Birren B."/>
        </authorList>
    </citation>
    <scope>NUCLEOTIDE SEQUENCE</scope>
    <source>
        <strain evidence="1">R3-111a-1</strain>
    </source>
</reference>
<reference evidence="2" key="5">
    <citation type="submission" date="2018-04" db="UniProtKB">
        <authorList>
            <consortium name="EnsemblFungi"/>
        </authorList>
    </citation>
    <scope>IDENTIFICATION</scope>
    <source>
        <strain evidence="2">R3-111a-1</strain>
    </source>
</reference>
<reference evidence="1" key="3">
    <citation type="submission" date="2010-09" db="EMBL/GenBank/DDBJ databases">
        <title>Annotation of Gaeumannomyces graminis var. tritici R3-111a-1.</title>
        <authorList>
            <consortium name="The Broad Institute Genome Sequencing Platform"/>
            <person name="Ma L.-J."/>
            <person name="Dead R."/>
            <person name="Young S.K."/>
            <person name="Zeng Q."/>
            <person name="Gargeya S."/>
            <person name="Fitzgerald M."/>
            <person name="Haas B."/>
            <person name="Abouelleil A."/>
            <person name="Alvarado L."/>
            <person name="Arachchi H.M."/>
            <person name="Berlin A."/>
            <person name="Brown A."/>
            <person name="Chapman S.B."/>
            <person name="Chen Z."/>
            <person name="Dunbar C."/>
            <person name="Freedman E."/>
            <person name="Gearin G."/>
            <person name="Gellesch M."/>
            <person name="Goldberg J."/>
            <person name="Griggs A."/>
            <person name="Gujja S."/>
            <person name="Heiman D."/>
            <person name="Howarth C."/>
            <person name="Larson L."/>
            <person name="Lui A."/>
            <person name="MacDonald P.J.P."/>
            <person name="Mehta T."/>
            <person name="Montmayeur A."/>
            <person name="Murphy C."/>
            <person name="Neiman D."/>
            <person name="Pearson M."/>
            <person name="Priest M."/>
            <person name="Roberts A."/>
            <person name="Saif S."/>
            <person name="Shea T."/>
            <person name="Shenoy N."/>
            <person name="Sisk P."/>
            <person name="Stolte C."/>
            <person name="Sykes S."/>
            <person name="Yandava C."/>
            <person name="Wortman J."/>
            <person name="Nusbaum C."/>
            <person name="Birren B."/>
        </authorList>
    </citation>
    <scope>NUCLEOTIDE SEQUENCE</scope>
    <source>
        <strain evidence="1">R3-111a-1</strain>
    </source>
</reference>
<dbReference type="Proteomes" id="UP000006039">
    <property type="component" value="Unassembled WGS sequence"/>
</dbReference>
<dbReference type="AlphaFoldDB" id="J3PFK1"/>
<proteinExistence type="predicted"/>
<name>J3PFK1_GAET3</name>
<accession>J3PFK1</accession>
<evidence type="ECO:0000313" key="3">
    <source>
        <dbReference type="Proteomes" id="UP000006039"/>
    </source>
</evidence>
<dbReference type="GeneID" id="20352734"/>